<gene>
    <name evidence="3" type="ORF">BSP0115_LOCUS2367</name>
</gene>
<dbReference type="AlphaFoldDB" id="A0A7S1C4C2"/>
<sequence length="381" mass="39478">MADAMAGARVRIELAHATASALSPGTPALVEFDADATTARDALRTMLSREVSSAPVYRHVRNEGQASVEYVGFLDAAELAAAAVAQALRNRGGDIARSIDPAMEAPLRAWMDAGGARGAARASSRRDVIKPFVSVDATAPPLDVARLLAAGAHRVALRDASGGISTLVSPTSMLRAIIALGLAEAGDVTVGKAFEALLHDKGHCAIHASPAAEPTCVAFAVLAALHRDRAGSVALVGSGGRFVTSLTNADLRKVATDPERELCRTDFLGVPAVDFVRLAREAPYCYELVGSPTSHVTLSDVDDTVSITPADTVQALTELLLAPHVREVYMLDDAARPAAIITTADVLRFLLSGDVGGAAVTIAESHTYVADDGADSSGREG</sequence>
<dbReference type="EMBL" id="HBFS01003422">
    <property type="protein sequence ID" value="CAD8909163.1"/>
    <property type="molecule type" value="Transcribed_RNA"/>
</dbReference>
<dbReference type="InterPro" id="IPR046342">
    <property type="entry name" value="CBS_dom_sf"/>
</dbReference>
<keyword evidence="2" id="KW-0129">CBS domain</keyword>
<keyword evidence="1" id="KW-0677">Repeat</keyword>
<evidence type="ECO:0000256" key="1">
    <source>
        <dbReference type="ARBA" id="ARBA00022737"/>
    </source>
</evidence>
<proteinExistence type="predicted"/>
<dbReference type="Gene3D" id="3.10.580.10">
    <property type="entry name" value="CBS-domain"/>
    <property type="match status" value="2"/>
</dbReference>
<dbReference type="PANTHER" id="PTHR13780">
    <property type="entry name" value="AMP-ACTIVATED PROTEIN KINASE, GAMMA REGULATORY SUBUNIT"/>
    <property type="match status" value="1"/>
</dbReference>
<protein>
    <recommendedName>
        <fullName evidence="4">CBS domain-containing protein</fullName>
    </recommendedName>
</protein>
<evidence type="ECO:0008006" key="4">
    <source>
        <dbReference type="Google" id="ProtNLM"/>
    </source>
</evidence>
<reference evidence="3" key="1">
    <citation type="submission" date="2021-01" db="EMBL/GenBank/DDBJ databases">
        <authorList>
            <person name="Corre E."/>
            <person name="Pelletier E."/>
            <person name="Niang G."/>
            <person name="Scheremetjew M."/>
            <person name="Finn R."/>
            <person name="Kale V."/>
            <person name="Holt S."/>
            <person name="Cochrane G."/>
            <person name="Meng A."/>
            <person name="Brown T."/>
            <person name="Cohen L."/>
        </authorList>
    </citation>
    <scope>NUCLEOTIDE SEQUENCE</scope>
    <source>
        <strain evidence="3">Ms1</strain>
    </source>
</reference>
<dbReference type="InterPro" id="IPR050511">
    <property type="entry name" value="AMPK_gamma/SDS23_families"/>
</dbReference>
<evidence type="ECO:0000313" key="3">
    <source>
        <dbReference type="EMBL" id="CAD8909163.1"/>
    </source>
</evidence>
<organism evidence="3">
    <name type="scientific">Bicosoecida sp. CB-2014</name>
    <dbReference type="NCBI Taxonomy" id="1486930"/>
    <lineage>
        <taxon>Eukaryota</taxon>
        <taxon>Sar</taxon>
        <taxon>Stramenopiles</taxon>
        <taxon>Bigyra</taxon>
        <taxon>Opalozoa</taxon>
        <taxon>Bicosoecida</taxon>
    </lineage>
</organism>
<evidence type="ECO:0000256" key="2">
    <source>
        <dbReference type="ARBA" id="ARBA00023122"/>
    </source>
</evidence>
<dbReference type="SUPFAM" id="SSF54631">
    <property type="entry name" value="CBS-domain pair"/>
    <property type="match status" value="2"/>
</dbReference>
<dbReference type="PANTHER" id="PTHR13780:SF128">
    <property type="entry name" value="CBS DOMAIN-CONTAINING PROTEIN"/>
    <property type="match status" value="1"/>
</dbReference>
<name>A0A7S1C4C2_9STRA</name>
<accession>A0A7S1C4C2</accession>